<evidence type="ECO:0000259" key="1">
    <source>
        <dbReference type="Pfam" id="PF04326"/>
    </source>
</evidence>
<protein>
    <recommendedName>
        <fullName evidence="1">Schlafen AlbA-2 domain-containing protein</fullName>
    </recommendedName>
</protein>
<dbReference type="KEGG" id="tfr:BR63_07980"/>
<dbReference type="Proteomes" id="UP000515847">
    <property type="component" value="Chromosome"/>
</dbReference>
<gene>
    <name evidence="2" type="ORF">BR63_07980</name>
</gene>
<sequence>MIKIVFIRESIRGIPMYIDRARSWTYKDIEKIVSSNTTEYKNLEFKSLGALVPEAKDEISKDVSSFANSAGGIIIYGIKEVKEGPTIRLELEEGLDPNGPINKEWLENIIVSRISPRIEGLYINPVKLPNEKYILVVVIPQSTTAHMAGNNRYYKRHNFKSEPMEDYEVRDVMNRLDKPRLFPIFTTPKQAEKDGIYKLQIVIRNIGETFVRHFAVRLCIPEVIIRPGDFRGGRKIQLDGLWYREFIKQSNPNQYIFPGFRTFLDPKFLPSLDAQATKNNQHLFLYWTLYTDKSGPQDGRTPFEVIIRNRLNMDSEN</sequence>
<reference evidence="2 3" key="1">
    <citation type="journal article" date="2019" name="Front. Microbiol.">
        <title>Thermoanaerosceptrum fracticalcis gen. nov. sp. nov., a Novel Fumarate-Fermenting Microorganism From a Deep Fractured Carbonate Aquifer of the US Great Basin.</title>
        <authorList>
            <person name="Hamilton-Brehm S.D."/>
            <person name="Stewart L.E."/>
            <person name="Zavarin M."/>
            <person name="Caldwell M."/>
            <person name="Lawson P.A."/>
            <person name="Onstott T.C."/>
            <person name="Grzymski J."/>
            <person name="Neveux I."/>
            <person name="Lollar B.S."/>
            <person name="Russell C.E."/>
            <person name="Moser D.P."/>
        </authorList>
    </citation>
    <scope>NUCLEOTIDE SEQUENCE [LARGE SCALE GENOMIC DNA]</scope>
    <source>
        <strain evidence="2 3">DRI-13</strain>
    </source>
</reference>
<evidence type="ECO:0000313" key="3">
    <source>
        <dbReference type="Proteomes" id="UP000515847"/>
    </source>
</evidence>
<dbReference type="InterPro" id="IPR007421">
    <property type="entry name" value="Schlafen_AlbA_2_dom"/>
</dbReference>
<dbReference type="EMBL" id="CP045798">
    <property type="protein sequence ID" value="QNB46256.1"/>
    <property type="molecule type" value="Genomic_DNA"/>
</dbReference>
<dbReference type="InterPro" id="IPR038461">
    <property type="entry name" value="Schlafen_AlbA_2_dom_sf"/>
</dbReference>
<feature type="domain" description="Schlafen AlbA-2" evidence="1">
    <location>
        <begin position="39"/>
        <end position="164"/>
    </location>
</feature>
<dbReference type="PANTHER" id="PTHR30595">
    <property type="entry name" value="GLPR-RELATED TRANSCRIPTIONAL REPRESSOR"/>
    <property type="match status" value="1"/>
</dbReference>
<proteinExistence type="predicted"/>
<evidence type="ECO:0000313" key="2">
    <source>
        <dbReference type="EMBL" id="QNB46256.1"/>
    </source>
</evidence>
<dbReference type="Pfam" id="PF04326">
    <property type="entry name" value="SLFN_AlbA_2"/>
    <property type="match status" value="1"/>
</dbReference>
<name>A0A7G6E2F2_THEFR</name>
<dbReference type="AlphaFoldDB" id="A0A7G6E2F2"/>
<organism evidence="2 3">
    <name type="scientific">Thermanaerosceptrum fracticalcis</name>
    <dbReference type="NCBI Taxonomy" id="1712410"/>
    <lineage>
        <taxon>Bacteria</taxon>
        <taxon>Bacillati</taxon>
        <taxon>Bacillota</taxon>
        <taxon>Clostridia</taxon>
        <taxon>Eubacteriales</taxon>
        <taxon>Peptococcaceae</taxon>
        <taxon>Thermanaerosceptrum</taxon>
    </lineage>
</organism>
<keyword evidence="3" id="KW-1185">Reference proteome</keyword>
<dbReference type="Gene3D" id="3.30.950.30">
    <property type="entry name" value="Schlafen, AAA domain"/>
    <property type="match status" value="1"/>
</dbReference>
<accession>A0A7G6E2F2</accession>
<dbReference type="PANTHER" id="PTHR30595:SF6">
    <property type="entry name" value="SCHLAFEN ALBA-2 DOMAIN-CONTAINING PROTEIN"/>
    <property type="match status" value="1"/>
</dbReference>